<comment type="caution">
    <text evidence="1">The sequence shown here is derived from an EMBL/GenBank/DDBJ whole genome shotgun (WGS) entry which is preliminary data.</text>
</comment>
<proteinExistence type="predicted"/>
<organism evidence="1">
    <name type="scientific">marine sediment metagenome</name>
    <dbReference type="NCBI Taxonomy" id="412755"/>
    <lineage>
        <taxon>unclassified sequences</taxon>
        <taxon>metagenomes</taxon>
        <taxon>ecological metagenomes</taxon>
    </lineage>
</organism>
<protein>
    <submittedName>
        <fullName evidence="1">Uncharacterized protein</fullName>
    </submittedName>
</protein>
<dbReference type="EMBL" id="LAZR01001063">
    <property type="protein sequence ID" value="KKN51462.1"/>
    <property type="molecule type" value="Genomic_DNA"/>
</dbReference>
<accession>A0A0F9RNR4</accession>
<name>A0A0F9RNR4_9ZZZZ</name>
<dbReference type="PROSITE" id="PS51257">
    <property type="entry name" value="PROKAR_LIPOPROTEIN"/>
    <property type="match status" value="1"/>
</dbReference>
<evidence type="ECO:0000313" key="1">
    <source>
        <dbReference type="EMBL" id="KKN51462.1"/>
    </source>
</evidence>
<gene>
    <name evidence="1" type="ORF">LCGC14_0622780</name>
</gene>
<reference evidence="1" key="1">
    <citation type="journal article" date="2015" name="Nature">
        <title>Complex archaea that bridge the gap between prokaryotes and eukaryotes.</title>
        <authorList>
            <person name="Spang A."/>
            <person name="Saw J.H."/>
            <person name="Jorgensen S.L."/>
            <person name="Zaremba-Niedzwiedzka K."/>
            <person name="Martijn J."/>
            <person name="Lind A.E."/>
            <person name="van Eijk R."/>
            <person name="Schleper C."/>
            <person name="Guy L."/>
            <person name="Ettema T.J."/>
        </authorList>
    </citation>
    <scope>NUCLEOTIDE SEQUENCE</scope>
</reference>
<sequence length="91" mass="10250">MRLNFMDGIMDSCTKCPQKKCSFNIIMGMGCKACEECGCEPNVIDTNCDRCQNCLREEGDLRWGNITTDDKKVEVRVGIKPTELKPIEVKA</sequence>
<dbReference type="AlphaFoldDB" id="A0A0F9RNR4"/>